<dbReference type="RefSeq" id="WP_182546271.1">
    <property type="nucleotide sequence ID" value="NZ_JACGWZ010000007.1"/>
</dbReference>
<evidence type="ECO:0000313" key="2">
    <source>
        <dbReference type="EMBL" id="MBA8827075.1"/>
    </source>
</evidence>
<evidence type="ECO:0000313" key="3">
    <source>
        <dbReference type="Proteomes" id="UP000569329"/>
    </source>
</evidence>
<accession>A0A839E5E4</accession>
<dbReference type="Proteomes" id="UP000569329">
    <property type="component" value="Unassembled WGS sequence"/>
</dbReference>
<dbReference type="InterPro" id="IPR036513">
    <property type="entry name" value="STAS_dom_sf"/>
</dbReference>
<proteinExistence type="predicted"/>
<organism evidence="2 3">
    <name type="scientific">Halosaccharopolyspora lacisalsi</name>
    <dbReference type="NCBI Taxonomy" id="1000566"/>
    <lineage>
        <taxon>Bacteria</taxon>
        <taxon>Bacillati</taxon>
        <taxon>Actinomycetota</taxon>
        <taxon>Actinomycetes</taxon>
        <taxon>Pseudonocardiales</taxon>
        <taxon>Pseudonocardiaceae</taxon>
        <taxon>Halosaccharopolyspora</taxon>
    </lineage>
</organism>
<reference evidence="2 3" key="1">
    <citation type="submission" date="2020-07" db="EMBL/GenBank/DDBJ databases">
        <title>Sequencing the genomes of 1000 actinobacteria strains.</title>
        <authorList>
            <person name="Klenk H.-P."/>
        </authorList>
    </citation>
    <scope>NUCLEOTIDE SEQUENCE [LARGE SCALE GENOMIC DNA]</scope>
    <source>
        <strain evidence="2 3">DSM 45975</strain>
    </source>
</reference>
<keyword evidence="3" id="KW-1185">Reference proteome</keyword>
<sequence length="266" mass="28418">MCWASTSRTELHARAAQYLLDGITAGQWIEYVGTGSTEGLRAELAEHEALNEVLTSGGIAVTPVEDFHALETGNDTVDPEAAVTARIAATKQALAEGYTGFRAVVDATAVAITPQQRAAFVRFEHLIEHATSALPVTALCGHNLAELGDTATAELACLHPLTNLEVPFQLFADHDGTLTLTGTIDQTCAELLTHALGTAAALAPDHKVTLNARALTFIEPDRLLALDHLAREHDRTIVLRNAPPAVTRLLQQLPLTHLTNDAPQHT</sequence>
<dbReference type="PROSITE" id="PS50801">
    <property type="entry name" value="STAS"/>
    <property type="match status" value="1"/>
</dbReference>
<dbReference type="AlphaFoldDB" id="A0A839E5E4"/>
<dbReference type="InterPro" id="IPR025847">
    <property type="entry name" value="MEDS_domain"/>
</dbReference>
<name>A0A839E5E4_9PSEU</name>
<comment type="caution">
    <text evidence="2">The sequence shown here is derived from an EMBL/GenBank/DDBJ whole genome shotgun (WGS) entry which is preliminary data.</text>
</comment>
<dbReference type="EMBL" id="JACGWZ010000007">
    <property type="protein sequence ID" value="MBA8827075.1"/>
    <property type="molecule type" value="Genomic_DNA"/>
</dbReference>
<feature type="domain" description="STAS" evidence="1">
    <location>
        <begin position="178"/>
        <end position="266"/>
    </location>
</feature>
<dbReference type="SUPFAM" id="SSF52091">
    <property type="entry name" value="SpoIIaa-like"/>
    <property type="match status" value="1"/>
</dbReference>
<gene>
    <name evidence="2" type="ORF">FHX42_004459</name>
</gene>
<dbReference type="Pfam" id="PF14417">
    <property type="entry name" value="MEDS"/>
    <property type="match status" value="1"/>
</dbReference>
<dbReference type="InterPro" id="IPR002645">
    <property type="entry name" value="STAS_dom"/>
</dbReference>
<evidence type="ECO:0000259" key="1">
    <source>
        <dbReference type="PROSITE" id="PS50801"/>
    </source>
</evidence>
<dbReference type="Gene3D" id="3.30.750.24">
    <property type="entry name" value="STAS domain"/>
    <property type="match status" value="1"/>
</dbReference>
<protein>
    <submittedName>
        <fullName evidence="2">Anti-anti-sigma regulatory factor</fullName>
    </submittedName>
</protein>